<dbReference type="PANTHER" id="PTHR12993:SF11">
    <property type="entry name" value="N-ACETYLGLUCOSAMINYL-PHOSPHATIDYLINOSITOL DE-N-ACETYLASE"/>
    <property type="match status" value="1"/>
</dbReference>
<evidence type="ECO:0000313" key="1">
    <source>
        <dbReference type="EMBL" id="EIY57089.1"/>
    </source>
</evidence>
<organism evidence="1 2">
    <name type="scientific">Bacteroides salyersiae CL02T12C01</name>
    <dbReference type="NCBI Taxonomy" id="997887"/>
    <lineage>
        <taxon>Bacteria</taxon>
        <taxon>Pseudomonadati</taxon>
        <taxon>Bacteroidota</taxon>
        <taxon>Bacteroidia</taxon>
        <taxon>Bacteroidales</taxon>
        <taxon>Bacteroidaceae</taxon>
        <taxon>Bacteroides</taxon>
    </lineage>
</organism>
<dbReference type="InterPro" id="IPR024078">
    <property type="entry name" value="LmbE-like_dom_sf"/>
</dbReference>
<gene>
    <name evidence="1" type="ORF">HMPREF1071_04043</name>
</gene>
<dbReference type="EMBL" id="AGXV01000049">
    <property type="protein sequence ID" value="EIY57089.1"/>
    <property type="molecule type" value="Genomic_DNA"/>
</dbReference>
<dbReference type="RefSeq" id="WP_007482030.1">
    <property type="nucleotide sequence ID" value="NZ_JH724309.1"/>
</dbReference>
<keyword evidence="2" id="KW-1185">Reference proteome</keyword>
<sequence>MIKDIIRKLRVNALHGIANIRAGSIEPKESLLIIAPHPDDEVIGCAGLIQRSLNKGNDVYVIILTGGEASHNGCCGITSQELITARRGLAININRKLGIPTKNLFFLDYPDGKISYNHQETDKLSRLIKNIHPHAIFIPHKGEGWNDHIQAGNIIRRITKEMTDIRLYEYCVWFWYYNTWKIDWKNAQLLNMTKEEHLRKKEAIDKYIYPKAPCGKPWSGGLPNVFIEANYWNKELYFKQK</sequence>
<protein>
    <recommendedName>
        <fullName evidence="3">LmbE family protein</fullName>
    </recommendedName>
</protein>
<dbReference type="GO" id="GO:0016811">
    <property type="term" value="F:hydrolase activity, acting on carbon-nitrogen (but not peptide) bonds, in linear amides"/>
    <property type="evidence" value="ECO:0007669"/>
    <property type="project" value="TreeGrafter"/>
</dbReference>
<reference evidence="1 2" key="1">
    <citation type="submission" date="2012-02" db="EMBL/GenBank/DDBJ databases">
        <title>The Genome Sequence of Bacteroides salyersiae CL02T12C01.</title>
        <authorList>
            <consortium name="The Broad Institute Genome Sequencing Platform"/>
            <person name="Earl A."/>
            <person name="Ward D."/>
            <person name="Feldgarden M."/>
            <person name="Gevers D."/>
            <person name="Zitomersky N.L."/>
            <person name="Coyne M.J."/>
            <person name="Comstock L.E."/>
            <person name="Young S.K."/>
            <person name="Zeng Q."/>
            <person name="Gargeya S."/>
            <person name="Fitzgerald M."/>
            <person name="Haas B."/>
            <person name="Abouelleil A."/>
            <person name="Alvarado L."/>
            <person name="Arachchi H.M."/>
            <person name="Berlin A."/>
            <person name="Chapman S.B."/>
            <person name="Gearin G."/>
            <person name="Goldberg J."/>
            <person name="Griggs A."/>
            <person name="Gujja S."/>
            <person name="Hansen M."/>
            <person name="Heiman D."/>
            <person name="Howarth C."/>
            <person name="Larimer J."/>
            <person name="Lui A."/>
            <person name="MacDonald P.J.P."/>
            <person name="McCowen C."/>
            <person name="Montmayeur A."/>
            <person name="Murphy C."/>
            <person name="Neiman D."/>
            <person name="Pearson M."/>
            <person name="Priest M."/>
            <person name="Roberts A."/>
            <person name="Saif S."/>
            <person name="Shea T."/>
            <person name="Sisk P."/>
            <person name="Stolte C."/>
            <person name="Sykes S."/>
            <person name="Wortman J."/>
            <person name="Nusbaum C."/>
            <person name="Birren B."/>
        </authorList>
    </citation>
    <scope>NUCLEOTIDE SEQUENCE [LARGE SCALE GENOMIC DNA]</scope>
    <source>
        <strain evidence="1 2">CL02T12C01</strain>
    </source>
</reference>
<dbReference type="Gene3D" id="3.40.50.10320">
    <property type="entry name" value="LmbE-like"/>
    <property type="match status" value="1"/>
</dbReference>
<comment type="caution">
    <text evidence="1">The sequence shown here is derived from an EMBL/GenBank/DDBJ whole genome shotgun (WGS) entry which is preliminary data.</text>
</comment>
<proteinExistence type="predicted"/>
<dbReference type="AlphaFoldDB" id="I9HBH1"/>
<dbReference type="GeneID" id="93117662"/>
<accession>I9HBH1</accession>
<dbReference type="InterPro" id="IPR003737">
    <property type="entry name" value="GlcNAc_PI_deacetylase-related"/>
</dbReference>
<dbReference type="OrthoDB" id="9790023at2"/>
<dbReference type="Proteomes" id="UP000005150">
    <property type="component" value="Unassembled WGS sequence"/>
</dbReference>
<dbReference type="PANTHER" id="PTHR12993">
    <property type="entry name" value="N-ACETYLGLUCOSAMINYL-PHOSPHATIDYLINOSITOL DE-N-ACETYLASE-RELATED"/>
    <property type="match status" value="1"/>
</dbReference>
<evidence type="ECO:0008006" key="3">
    <source>
        <dbReference type="Google" id="ProtNLM"/>
    </source>
</evidence>
<evidence type="ECO:0000313" key="2">
    <source>
        <dbReference type="Proteomes" id="UP000005150"/>
    </source>
</evidence>
<dbReference type="SUPFAM" id="SSF102588">
    <property type="entry name" value="LmbE-like"/>
    <property type="match status" value="1"/>
</dbReference>
<dbReference type="HOGENOM" id="CLU_049311_0_1_10"/>
<dbReference type="Pfam" id="PF02585">
    <property type="entry name" value="PIG-L"/>
    <property type="match status" value="1"/>
</dbReference>
<name>I9HBH1_9BACE</name>
<dbReference type="PATRIC" id="fig|997887.3.peg.4222"/>